<accession>A0ABR6YXF9</accession>
<dbReference type="RefSeq" id="WP_186894294.1">
    <property type="nucleotide sequence ID" value="NZ_WJBE01000007.1"/>
</dbReference>
<sequence length="147" mass="16332">MKNIIKDQTGVTLIETVMSTAIIAIILVTVLGALLFGQKMVVFSDSKNNEASQAQEMVDEIMKQLSARTDQSDPTIAGATKVNGVFFIPSQPAESRKQYYYEPVDIAGNKVTVENAIGYRVYVRVYYNNDQSYVELDAFTKKGSVFQ</sequence>
<organism evidence="2 3">
    <name type="scientific">Acetobacterium malicum</name>
    <dbReference type="NCBI Taxonomy" id="52692"/>
    <lineage>
        <taxon>Bacteria</taxon>
        <taxon>Bacillati</taxon>
        <taxon>Bacillota</taxon>
        <taxon>Clostridia</taxon>
        <taxon>Eubacteriales</taxon>
        <taxon>Eubacteriaceae</taxon>
        <taxon>Acetobacterium</taxon>
    </lineage>
</organism>
<evidence type="ECO:0008006" key="4">
    <source>
        <dbReference type="Google" id="ProtNLM"/>
    </source>
</evidence>
<proteinExistence type="predicted"/>
<comment type="caution">
    <text evidence="2">The sequence shown here is derived from an EMBL/GenBank/DDBJ whole genome shotgun (WGS) entry which is preliminary data.</text>
</comment>
<evidence type="ECO:0000313" key="2">
    <source>
        <dbReference type="EMBL" id="MBC3899898.1"/>
    </source>
</evidence>
<protein>
    <recommendedName>
        <fullName evidence="4">Type II secretion system protein</fullName>
    </recommendedName>
</protein>
<dbReference type="InterPro" id="IPR012902">
    <property type="entry name" value="N_methyl_site"/>
</dbReference>
<keyword evidence="1" id="KW-1133">Transmembrane helix</keyword>
<dbReference type="PROSITE" id="PS00409">
    <property type="entry name" value="PROKAR_NTER_METHYL"/>
    <property type="match status" value="1"/>
</dbReference>
<dbReference type="EMBL" id="WJBE01000007">
    <property type="protein sequence ID" value="MBC3899898.1"/>
    <property type="molecule type" value="Genomic_DNA"/>
</dbReference>
<name>A0ABR6YXF9_9FIRM</name>
<keyword evidence="1" id="KW-0472">Membrane</keyword>
<evidence type="ECO:0000313" key="3">
    <source>
        <dbReference type="Proteomes" id="UP000622405"/>
    </source>
</evidence>
<gene>
    <name evidence="2" type="ORF">GH811_09745</name>
</gene>
<keyword evidence="1" id="KW-0812">Transmembrane</keyword>
<reference evidence="2 3" key="1">
    <citation type="journal article" date="2020" name="mSystems">
        <title>Defining Genomic and Predicted Metabolic Features of the Acetobacterium Genus.</title>
        <authorList>
            <person name="Ross D.E."/>
            <person name="Marshall C.W."/>
            <person name="Gulliver D."/>
            <person name="May H.D."/>
            <person name="Norman R.S."/>
        </authorList>
    </citation>
    <scope>NUCLEOTIDE SEQUENCE [LARGE SCALE GENOMIC DNA]</scope>
    <source>
        <strain evidence="2 3">DSM 4132</strain>
    </source>
</reference>
<dbReference type="Proteomes" id="UP000622405">
    <property type="component" value="Unassembled WGS sequence"/>
</dbReference>
<feature type="transmembrane region" description="Helical" evidence="1">
    <location>
        <begin position="17"/>
        <end position="37"/>
    </location>
</feature>
<evidence type="ECO:0000256" key="1">
    <source>
        <dbReference type="SAM" id="Phobius"/>
    </source>
</evidence>
<keyword evidence="3" id="KW-1185">Reference proteome</keyword>